<dbReference type="InterPro" id="IPR029903">
    <property type="entry name" value="RmlD-like-bd"/>
</dbReference>
<dbReference type="Gene3D" id="3.40.50.720">
    <property type="entry name" value="NAD(P)-binding Rossmann-like Domain"/>
    <property type="match status" value="1"/>
</dbReference>
<dbReference type="Pfam" id="PF04321">
    <property type="entry name" value="RmlD_sub_bind"/>
    <property type="match status" value="1"/>
</dbReference>
<feature type="domain" description="RmlD-like substrate binding" evidence="1">
    <location>
        <begin position="6"/>
        <end position="295"/>
    </location>
</feature>
<dbReference type="PANTHER" id="PTHR43242">
    <property type="entry name" value="NAD(P)-BINDING ROSSMANN-FOLD SUPERFAMILY PROTEIN"/>
    <property type="match status" value="1"/>
</dbReference>
<dbReference type="PANTHER" id="PTHR43242:SF1">
    <property type="entry name" value="NAD(P)-BINDING ROSSMANN-FOLD SUPERFAMILY PROTEIN"/>
    <property type="match status" value="1"/>
</dbReference>
<evidence type="ECO:0000313" key="3">
    <source>
        <dbReference type="Proteomes" id="UP000229740"/>
    </source>
</evidence>
<dbReference type="GO" id="GO:0019305">
    <property type="term" value="P:dTDP-rhamnose biosynthetic process"/>
    <property type="evidence" value="ECO:0007669"/>
    <property type="project" value="UniProtKB-UniPathway"/>
</dbReference>
<evidence type="ECO:0000259" key="1">
    <source>
        <dbReference type="Pfam" id="PF04321"/>
    </source>
</evidence>
<dbReference type="Proteomes" id="UP000229740">
    <property type="component" value="Unassembled WGS sequence"/>
</dbReference>
<organism evidence="2 3">
    <name type="scientific">candidate division KSB3 bacterium</name>
    <dbReference type="NCBI Taxonomy" id="2044937"/>
    <lineage>
        <taxon>Bacteria</taxon>
        <taxon>candidate division KSB3</taxon>
    </lineage>
</organism>
<dbReference type="UniPathway" id="UPA00124"/>
<evidence type="ECO:0000313" key="2">
    <source>
        <dbReference type="EMBL" id="PID56538.1"/>
    </source>
</evidence>
<dbReference type="AlphaFoldDB" id="A0A2G6E431"/>
<dbReference type="InterPro" id="IPR036291">
    <property type="entry name" value="NAD(P)-bd_dom_sf"/>
</dbReference>
<gene>
    <name evidence="2" type="ORF">CSB45_10950</name>
</gene>
<dbReference type="SUPFAM" id="SSF51735">
    <property type="entry name" value="NAD(P)-binding Rossmann-fold domains"/>
    <property type="match status" value="1"/>
</dbReference>
<accession>A0A2G6E431</accession>
<dbReference type="CDD" id="cd05254">
    <property type="entry name" value="dTDP_HR_like_SDR_e"/>
    <property type="match status" value="1"/>
</dbReference>
<proteinExistence type="predicted"/>
<name>A0A2G6E431_9BACT</name>
<comment type="caution">
    <text evidence="2">The sequence shown here is derived from an EMBL/GenBank/DDBJ whole genome shotgun (WGS) entry which is preliminary data.</text>
</comment>
<protein>
    <submittedName>
        <fullName evidence="2">NAD(P)-dependent oxidoreductase</fullName>
    </submittedName>
</protein>
<dbReference type="EMBL" id="PDPS01000033">
    <property type="protein sequence ID" value="PID56538.1"/>
    <property type="molecule type" value="Genomic_DNA"/>
</dbReference>
<reference evidence="2 3" key="1">
    <citation type="submission" date="2017-10" db="EMBL/GenBank/DDBJ databases">
        <title>Novel microbial diversity and functional potential in the marine mammal oral microbiome.</title>
        <authorList>
            <person name="Dudek N.K."/>
            <person name="Sun C.L."/>
            <person name="Burstein D."/>
            <person name="Kantor R.S."/>
            <person name="Aliaga Goltsman D.S."/>
            <person name="Bik E.M."/>
            <person name="Thomas B.C."/>
            <person name="Banfield J.F."/>
            <person name="Relman D.A."/>
        </authorList>
    </citation>
    <scope>NUCLEOTIDE SEQUENCE [LARGE SCALE GENOMIC DNA]</scope>
    <source>
        <strain evidence="2">DOLZORAL124_49_17</strain>
    </source>
</reference>
<sequence>MPACSQILISGGSGFLGWNLARYAAEDHNVFLTYHQHQVNVEGCKAPYYCDLRNEQATEKLIKDLHPDVIIHTAALANADDCEARQSAAYAINVDGTLNLVRQAEKIGARFVYISTDMVFDGANGNYREEHRPTPLNYYGETKLLGEKLVREISSNYLILRTALMYGHGNEFNGCFSDWLYNGLHRQQSISLFTDQYRTPLYVQDTVKAVFEMIDQPIKNDLFHLGGAERLSRYEFGKIFCEIWGLNDHKLHPVQMEEVDTLARRGYDCSLISAKIQHILSFQLSDVRTGLQQMKNCYVRRT</sequence>